<comment type="pathway">
    <text evidence="2">Amino-acid biosynthesis; L-threonine biosynthesis; L-threonine from L-aspartate: step 5/5.</text>
</comment>
<feature type="modified residue" description="N6-(pyridoxal phosphate)lysine" evidence="12">
    <location>
        <position position="107"/>
    </location>
</feature>
<evidence type="ECO:0000256" key="2">
    <source>
        <dbReference type="ARBA" id="ARBA00004979"/>
    </source>
</evidence>
<comment type="similarity">
    <text evidence="3">Belongs to the threonine synthase family.</text>
</comment>
<dbReference type="UniPathway" id="UPA00050">
    <property type="reaction ID" value="UER00065"/>
</dbReference>
<evidence type="ECO:0000256" key="6">
    <source>
        <dbReference type="ARBA" id="ARBA00022605"/>
    </source>
</evidence>
<comment type="catalytic activity">
    <reaction evidence="10">
        <text>O-phospho-L-homoserine + H2O = L-threonine + phosphate</text>
        <dbReference type="Rhea" id="RHEA:10840"/>
        <dbReference type="ChEBI" id="CHEBI:15377"/>
        <dbReference type="ChEBI" id="CHEBI:43474"/>
        <dbReference type="ChEBI" id="CHEBI:57590"/>
        <dbReference type="ChEBI" id="CHEBI:57926"/>
        <dbReference type="EC" id="4.2.3.1"/>
    </reaction>
</comment>
<dbReference type="InterPro" id="IPR001926">
    <property type="entry name" value="TrpB-like_PALP"/>
</dbReference>
<dbReference type="InterPro" id="IPR037158">
    <property type="entry name" value="Thr_synth_N_sf"/>
</dbReference>
<keyword evidence="8 12" id="KW-0663">Pyridoxal phosphate</keyword>
<accession>A0A220VDH0</accession>
<dbReference type="EMBL" id="CP022355">
    <property type="protein sequence ID" value="ASK78340.1"/>
    <property type="molecule type" value="Genomic_DNA"/>
</dbReference>
<evidence type="ECO:0000256" key="9">
    <source>
        <dbReference type="ARBA" id="ARBA00023239"/>
    </source>
</evidence>
<evidence type="ECO:0000256" key="1">
    <source>
        <dbReference type="ARBA" id="ARBA00001933"/>
    </source>
</evidence>
<feature type="domain" description="Tryptophan synthase beta chain-like PALP" evidence="13">
    <location>
        <begin position="97"/>
        <end position="289"/>
    </location>
</feature>
<evidence type="ECO:0000256" key="5">
    <source>
        <dbReference type="ARBA" id="ARBA00018679"/>
    </source>
</evidence>
<sequence length="294" mass="33150">MLFYNTQNKLEKVTFKSAVTNGLAKDGGLFFPENLPYFSSQDLMKLAELTSHERFFSILYPFVQGCISEKDFSTIIEQTFNFEIKVCSIDQNIKTLELFHGPTLAFKDFGAKFLANVLSHLNNNELTTILTATSGDTGAAAAQAFFNLEDFEVVVLYPKNKVSYIQQKFFTTLGNNVRTFAIDGTFDDCQALIKKAVNDEDVLLKRKLNSANSINICRLMAQICYFFEAYFTLRHELRDKKLIFSVPSGNFGNVTAAMMATKMGLPVQKVIAATNSNDTVSRYLSTNKWQPKKQ</sequence>
<dbReference type="EC" id="4.2.3.1" evidence="4 11"/>
<keyword evidence="9" id="KW-0456">Lyase</keyword>
<dbReference type="InterPro" id="IPR004450">
    <property type="entry name" value="Thr_synthase-like"/>
</dbReference>
<dbReference type="InterPro" id="IPR029144">
    <property type="entry name" value="Thr_synth_N"/>
</dbReference>
<dbReference type="NCBIfam" id="TIGR00260">
    <property type="entry name" value="thrC"/>
    <property type="match status" value="1"/>
</dbReference>
<evidence type="ECO:0000256" key="7">
    <source>
        <dbReference type="ARBA" id="ARBA00022697"/>
    </source>
</evidence>
<evidence type="ECO:0000259" key="14">
    <source>
        <dbReference type="Pfam" id="PF14821"/>
    </source>
</evidence>
<proteinExistence type="inferred from homology"/>
<dbReference type="InterPro" id="IPR036052">
    <property type="entry name" value="TrpB-like_PALP_sf"/>
</dbReference>
<comment type="cofactor">
    <cofactor evidence="1 12">
        <name>pyridoxal 5'-phosphate</name>
        <dbReference type="ChEBI" id="CHEBI:597326"/>
    </cofactor>
</comment>
<reference evidence="15 16" key="1">
    <citation type="journal article" date="2016" name="Int. J. Syst. Evol. Microbiol.">
        <title>Paraphotobacterium marinum gen. nov., sp. nov., a member of the family Vibrionaceae, isolated from surface seawater.</title>
        <authorList>
            <person name="Huang Z."/>
            <person name="Dong C."/>
            <person name="Shao Z."/>
        </authorList>
    </citation>
    <scope>NUCLEOTIDE SEQUENCE [LARGE SCALE GENOMIC DNA]</scope>
    <source>
        <strain evidence="15 16">NSCS20N07D</strain>
    </source>
</reference>
<dbReference type="OrthoDB" id="9763107at2"/>
<keyword evidence="7" id="KW-0791">Threonine biosynthesis</keyword>
<dbReference type="GO" id="GO:0009088">
    <property type="term" value="P:threonine biosynthetic process"/>
    <property type="evidence" value="ECO:0007669"/>
    <property type="project" value="UniProtKB-UniRule"/>
</dbReference>
<dbReference type="RefSeq" id="WP_089073248.1">
    <property type="nucleotide sequence ID" value="NZ_CP022355.1"/>
</dbReference>
<dbReference type="SUPFAM" id="SSF53686">
    <property type="entry name" value="Tryptophan synthase beta subunit-like PLP-dependent enzymes"/>
    <property type="match status" value="1"/>
</dbReference>
<evidence type="ECO:0000313" key="16">
    <source>
        <dbReference type="Proteomes" id="UP000242175"/>
    </source>
</evidence>
<organism evidence="15 16">
    <name type="scientific">Paraphotobacterium marinum</name>
    <dbReference type="NCBI Taxonomy" id="1755811"/>
    <lineage>
        <taxon>Bacteria</taxon>
        <taxon>Pseudomonadati</taxon>
        <taxon>Pseudomonadota</taxon>
        <taxon>Gammaproteobacteria</taxon>
        <taxon>Vibrionales</taxon>
        <taxon>Vibrionaceae</taxon>
        <taxon>Paraphotobacterium</taxon>
    </lineage>
</organism>
<dbReference type="AlphaFoldDB" id="A0A220VDH0"/>
<dbReference type="KEGG" id="pmai:CF386_04620"/>
<keyword evidence="16" id="KW-1185">Reference proteome</keyword>
<dbReference type="GO" id="GO:0004795">
    <property type="term" value="F:threonine synthase activity"/>
    <property type="evidence" value="ECO:0007669"/>
    <property type="project" value="UniProtKB-UniRule"/>
</dbReference>
<gene>
    <name evidence="15" type="ORF">CF386_04620</name>
</gene>
<evidence type="ECO:0000256" key="4">
    <source>
        <dbReference type="ARBA" id="ARBA00013028"/>
    </source>
</evidence>
<dbReference type="Pfam" id="PF00291">
    <property type="entry name" value="PALP"/>
    <property type="match status" value="1"/>
</dbReference>
<dbReference type="FunFam" id="3.40.50.1100:FF:000022">
    <property type="entry name" value="Threonine synthase"/>
    <property type="match status" value="1"/>
</dbReference>
<protein>
    <recommendedName>
        <fullName evidence="5 11">Threonine synthase</fullName>
        <ecNumber evidence="4 11">4.2.3.1</ecNumber>
    </recommendedName>
</protein>
<feature type="domain" description="Threonine synthase N-terminal" evidence="14">
    <location>
        <begin position="3"/>
        <end position="80"/>
    </location>
</feature>
<dbReference type="PANTHER" id="PTHR42690:SF1">
    <property type="entry name" value="THREONINE SYNTHASE-LIKE 2"/>
    <property type="match status" value="1"/>
</dbReference>
<dbReference type="Gene3D" id="3.40.50.1100">
    <property type="match status" value="2"/>
</dbReference>
<evidence type="ECO:0000313" key="15">
    <source>
        <dbReference type="EMBL" id="ASK78340.1"/>
    </source>
</evidence>
<dbReference type="PANTHER" id="PTHR42690">
    <property type="entry name" value="THREONINE SYNTHASE FAMILY MEMBER"/>
    <property type="match status" value="1"/>
</dbReference>
<keyword evidence="6" id="KW-0028">Amino-acid biosynthesis</keyword>
<evidence type="ECO:0000259" key="13">
    <source>
        <dbReference type="Pfam" id="PF00291"/>
    </source>
</evidence>
<dbReference type="Proteomes" id="UP000242175">
    <property type="component" value="Chromosome large"/>
</dbReference>
<evidence type="ECO:0000256" key="3">
    <source>
        <dbReference type="ARBA" id="ARBA00005517"/>
    </source>
</evidence>
<evidence type="ECO:0000256" key="8">
    <source>
        <dbReference type="ARBA" id="ARBA00022898"/>
    </source>
</evidence>
<evidence type="ECO:0000256" key="12">
    <source>
        <dbReference type="PIRSR" id="PIRSR604450-51"/>
    </source>
</evidence>
<dbReference type="InterPro" id="IPR051166">
    <property type="entry name" value="Threonine_Synthase"/>
</dbReference>
<dbReference type="Pfam" id="PF14821">
    <property type="entry name" value="Thr_synth_N"/>
    <property type="match status" value="1"/>
</dbReference>
<dbReference type="Gene3D" id="3.90.1380.10">
    <property type="entry name" value="Threonine synthase, N-terminal domain"/>
    <property type="match status" value="1"/>
</dbReference>
<name>A0A220VDH0_9GAMM</name>
<evidence type="ECO:0000256" key="10">
    <source>
        <dbReference type="ARBA" id="ARBA00049144"/>
    </source>
</evidence>
<evidence type="ECO:0000256" key="11">
    <source>
        <dbReference type="NCBIfam" id="TIGR00260"/>
    </source>
</evidence>
<dbReference type="InterPro" id="IPR000634">
    <property type="entry name" value="Ser/Thr_deHydtase_PyrdxlP-BS"/>
</dbReference>
<dbReference type="PROSITE" id="PS00165">
    <property type="entry name" value="DEHYDRATASE_SER_THR"/>
    <property type="match status" value="1"/>
</dbReference>
<dbReference type="GO" id="GO:0030170">
    <property type="term" value="F:pyridoxal phosphate binding"/>
    <property type="evidence" value="ECO:0007669"/>
    <property type="project" value="InterPro"/>
</dbReference>